<organism evidence="2 3">
    <name type="scientific">Cyclotella cryptica</name>
    <dbReference type="NCBI Taxonomy" id="29204"/>
    <lineage>
        <taxon>Eukaryota</taxon>
        <taxon>Sar</taxon>
        <taxon>Stramenopiles</taxon>
        <taxon>Ochrophyta</taxon>
        <taxon>Bacillariophyta</taxon>
        <taxon>Coscinodiscophyceae</taxon>
        <taxon>Thalassiosirophycidae</taxon>
        <taxon>Stephanodiscales</taxon>
        <taxon>Stephanodiscaceae</taxon>
        <taxon>Cyclotella</taxon>
    </lineage>
</organism>
<reference evidence="2 3" key="1">
    <citation type="journal article" date="2020" name="G3 (Bethesda)">
        <title>Improved Reference Genome for Cyclotella cryptica CCMP332, a Model for Cell Wall Morphogenesis, Salinity Adaptation, and Lipid Production in Diatoms (Bacillariophyta).</title>
        <authorList>
            <person name="Roberts W.R."/>
            <person name="Downey K.M."/>
            <person name="Ruck E.C."/>
            <person name="Traller J.C."/>
            <person name="Alverson A.J."/>
        </authorList>
    </citation>
    <scope>NUCLEOTIDE SEQUENCE [LARGE SCALE GENOMIC DNA]</scope>
    <source>
        <strain evidence="2 3">CCMP332</strain>
    </source>
</reference>
<comment type="caution">
    <text evidence="2">The sequence shown here is derived from an EMBL/GenBank/DDBJ whole genome shotgun (WGS) entry which is preliminary data.</text>
</comment>
<proteinExistence type="predicted"/>
<feature type="region of interest" description="Disordered" evidence="1">
    <location>
        <begin position="1"/>
        <end position="25"/>
    </location>
</feature>
<protein>
    <submittedName>
        <fullName evidence="2">Uncharacterized protein</fullName>
    </submittedName>
</protein>
<dbReference type="Proteomes" id="UP001516023">
    <property type="component" value="Unassembled WGS sequence"/>
</dbReference>
<evidence type="ECO:0000313" key="2">
    <source>
        <dbReference type="EMBL" id="KAL3779600.1"/>
    </source>
</evidence>
<evidence type="ECO:0000313" key="3">
    <source>
        <dbReference type="Proteomes" id="UP001516023"/>
    </source>
</evidence>
<keyword evidence="3" id="KW-1185">Reference proteome</keyword>
<sequence length="119" mass="12959">MAEDDEQNLKPGQKFPTPTPGNGDRVFYETLFRQRPDSEMAQDWCVAYGVLPEEEAEKVYKAVLKRKGLKKSASSSPLTNSTASKSSTKKKKVKKVLEDVEYDAGMGAGGDEGIGITGL</sequence>
<accession>A0ABD3NU81</accession>
<dbReference type="PANTHER" id="PTHR33828">
    <property type="entry name" value="OS05G0596200 PROTEIN"/>
    <property type="match status" value="1"/>
</dbReference>
<evidence type="ECO:0000256" key="1">
    <source>
        <dbReference type="SAM" id="MobiDB-lite"/>
    </source>
</evidence>
<name>A0ABD3NU81_9STRA</name>
<dbReference type="PANTHER" id="PTHR33828:SF2">
    <property type="entry name" value="NUCLEOLIN"/>
    <property type="match status" value="1"/>
</dbReference>
<feature type="region of interest" description="Disordered" evidence="1">
    <location>
        <begin position="67"/>
        <end position="94"/>
    </location>
</feature>
<dbReference type="AlphaFoldDB" id="A0ABD3NU81"/>
<dbReference type="EMBL" id="JABMIG020000383">
    <property type="protein sequence ID" value="KAL3779600.1"/>
    <property type="molecule type" value="Genomic_DNA"/>
</dbReference>
<gene>
    <name evidence="2" type="ORF">HJC23_008902</name>
</gene>